<sequence length="69" mass="7158">MSRKFYTNNSNCASAEVLNLQLMKSTPNNGAGKVLQPDTRLTPVSLHNATVGGVGGEGWRGVRVEGGGG</sequence>
<protein>
    <submittedName>
        <fullName evidence="1">Uncharacterized protein</fullName>
    </submittedName>
</protein>
<keyword evidence="2" id="KW-1185">Reference proteome</keyword>
<dbReference type="EMBL" id="OZ035841">
    <property type="protein sequence ID" value="CAL1590639.1"/>
    <property type="molecule type" value="Genomic_DNA"/>
</dbReference>
<organism evidence="1 2">
    <name type="scientific">Knipowitschia caucasica</name>
    <name type="common">Caucasian dwarf goby</name>
    <name type="synonym">Pomatoschistus caucasicus</name>
    <dbReference type="NCBI Taxonomy" id="637954"/>
    <lineage>
        <taxon>Eukaryota</taxon>
        <taxon>Metazoa</taxon>
        <taxon>Chordata</taxon>
        <taxon>Craniata</taxon>
        <taxon>Vertebrata</taxon>
        <taxon>Euteleostomi</taxon>
        <taxon>Actinopterygii</taxon>
        <taxon>Neopterygii</taxon>
        <taxon>Teleostei</taxon>
        <taxon>Neoteleostei</taxon>
        <taxon>Acanthomorphata</taxon>
        <taxon>Gobiaria</taxon>
        <taxon>Gobiiformes</taxon>
        <taxon>Gobioidei</taxon>
        <taxon>Gobiidae</taxon>
        <taxon>Gobiinae</taxon>
        <taxon>Knipowitschia</taxon>
    </lineage>
</organism>
<gene>
    <name evidence="1" type="ORF">KC01_LOCUS20127</name>
</gene>
<accession>A0AAV2KM06</accession>
<dbReference type="Proteomes" id="UP001497482">
    <property type="component" value="Chromosome 19"/>
</dbReference>
<evidence type="ECO:0000313" key="2">
    <source>
        <dbReference type="Proteomes" id="UP001497482"/>
    </source>
</evidence>
<proteinExistence type="predicted"/>
<reference evidence="1 2" key="1">
    <citation type="submission" date="2024-04" db="EMBL/GenBank/DDBJ databases">
        <authorList>
            <person name="Waldvogel A.-M."/>
            <person name="Schoenle A."/>
        </authorList>
    </citation>
    <scope>NUCLEOTIDE SEQUENCE [LARGE SCALE GENOMIC DNA]</scope>
</reference>
<name>A0AAV2KM06_KNICA</name>
<dbReference type="AlphaFoldDB" id="A0AAV2KM06"/>
<evidence type="ECO:0000313" key="1">
    <source>
        <dbReference type="EMBL" id="CAL1590639.1"/>
    </source>
</evidence>